<sequence>MVLIEIEDVDVGLGGQQEQIAQRFGIQPGLEDTHPGVQRLLGRGPRLVLRTRFLLDLGLFLQPGQRLLEGLQVGEDQFGADRVDIGGRVDAAVHMGDIFIGEDPGHLADGICLANVGEEGIAHTFTL</sequence>
<reference evidence="1" key="1">
    <citation type="submission" date="2019-08" db="EMBL/GenBank/DDBJ databases">
        <authorList>
            <person name="Kucharzyk K."/>
            <person name="Murdoch R.W."/>
            <person name="Higgins S."/>
            <person name="Loffler F."/>
        </authorList>
    </citation>
    <scope>NUCLEOTIDE SEQUENCE</scope>
</reference>
<gene>
    <name evidence="1" type="ORF">SDC9_174135</name>
</gene>
<protein>
    <submittedName>
        <fullName evidence="1">Uncharacterized protein</fullName>
    </submittedName>
</protein>
<dbReference type="EMBL" id="VSSQ01076322">
    <property type="protein sequence ID" value="MPN26710.1"/>
    <property type="molecule type" value="Genomic_DNA"/>
</dbReference>
<dbReference type="AlphaFoldDB" id="A0A645GKP1"/>
<evidence type="ECO:0000313" key="1">
    <source>
        <dbReference type="EMBL" id="MPN26710.1"/>
    </source>
</evidence>
<proteinExistence type="predicted"/>
<name>A0A645GKP1_9ZZZZ</name>
<accession>A0A645GKP1</accession>
<organism evidence="1">
    <name type="scientific">bioreactor metagenome</name>
    <dbReference type="NCBI Taxonomy" id="1076179"/>
    <lineage>
        <taxon>unclassified sequences</taxon>
        <taxon>metagenomes</taxon>
        <taxon>ecological metagenomes</taxon>
    </lineage>
</organism>
<comment type="caution">
    <text evidence="1">The sequence shown here is derived from an EMBL/GenBank/DDBJ whole genome shotgun (WGS) entry which is preliminary data.</text>
</comment>